<sequence>MKKDELDTLFEQNRTRFDVHDTPQGHQKRFLTKLQAQAEGHKEALKEKRRSTKWWKPLSIAATVAVLLAIGFLFQSTEAKAQDLASVSPEMQRTQSFFTATINKELKTLKSLESPEAKTLVEDALAQIDILEREYEGLKKDLVESGNDKRVIYAMITNFQNRIDLLQNVINTIEEIKTLKANKNETTI</sequence>
<organism evidence="3 4">
    <name type="scientific">Marixanthomonas spongiae</name>
    <dbReference type="NCBI Taxonomy" id="2174845"/>
    <lineage>
        <taxon>Bacteria</taxon>
        <taxon>Pseudomonadati</taxon>
        <taxon>Bacteroidota</taxon>
        <taxon>Flavobacteriia</taxon>
        <taxon>Flavobacteriales</taxon>
        <taxon>Flavobacteriaceae</taxon>
        <taxon>Marixanthomonas</taxon>
    </lineage>
</organism>
<keyword evidence="2" id="KW-0812">Transmembrane</keyword>
<proteinExistence type="predicted"/>
<gene>
    <name evidence="3" type="ORF">DDV96_05210</name>
</gene>
<keyword evidence="1" id="KW-0175">Coiled coil</keyword>
<dbReference type="EMBL" id="QEHR01000003">
    <property type="protein sequence ID" value="PVW15671.1"/>
    <property type="molecule type" value="Genomic_DNA"/>
</dbReference>
<dbReference type="RefSeq" id="WP_116693693.1">
    <property type="nucleotide sequence ID" value="NZ_QEHR01000003.1"/>
</dbReference>
<keyword evidence="4" id="KW-1185">Reference proteome</keyword>
<comment type="caution">
    <text evidence="3">The sequence shown here is derived from an EMBL/GenBank/DDBJ whole genome shotgun (WGS) entry which is preliminary data.</text>
</comment>
<evidence type="ECO:0000313" key="3">
    <source>
        <dbReference type="EMBL" id="PVW15671.1"/>
    </source>
</evidence>
<dbReference type="AlphaFoldDB" id="A0A2U0I3H5"/>
<feature type="transmembrane region" description="Helical" evidence="2">
    <location>
        <begin position="54"/>
        <end position="74"/>
    </location>
</feature>
<keyword evidence="2" id="KW-0472">Membrane</keyword>
<dbReference type="Proteomes" id="UP000245962">
    <property type="component" value="Unassembled WGS sequence"/>
</dbReference>
<protein>
    <recommendedName>
        <fullName evidence="5">DUF4179 domain-containing protein</fullName>
    </recommendedName>
</protein>
<keyword evidence="2" id="KW-1133">Transmembrane helix</keyword>
<evidence type="ECO:0000256" key="2">
    <source>
        <dbReference type="SAM" id="Phobius"/>
    </source>
</evidence>
<feature type="coiled-coil region" evidence="1">
    <location>
        <begin position="121"/>
        <end position="176"/>
    </location>
</feature>
<accession>A0A2U0I3H5</accession>
<reference evidence="3 4" key="1">
    <citation type="submission" date="2018-04" db="EMBL/GenBank/DDBJ databases">
        <title>Marixanthomonas spongiae HN-E44 sp. nov., isolated from a marine sponge.</title>
        <authorList>
            <person name="Luo L."/>
            <person name="Zhuang L."/>
        </authorList>
    </citation>
    <scope>NUCLEOTIDE SEQUENCE [LARGE SCALE GENOMIC DNA]</scope>
    <source>
        <strain evidence="3 4">HN-E44</strain>
    </source>
</reference>
<evidence type="ECO:0000256" key="1">
    <source>
        <dbReference type="SAM" id="Coils"/>
    </source>
</evidence>
<name>A0A2U0I3H5_9FLAO</name>
<evidence type="ECO:0008006" key="5">
    <source>
        <dbReference type="Google" id="ProtNLM"/>
    </source>
</evidence>
<evidence type="ECO:0000313" key="4">
    <source>
        <dbReference type="Proteomes" id="UP000245962"/>
    </source>
</evidence>
<dbReference type="OrthoDB" id="1143801at2"/>